<name>A0A1M2W2F8_TRAPU</name>
<comment type="pathway">
    <text evidence="2">Secondary metabolite biosynthesis.</text>
</comment>
<evidence type="ECO:0000256" key="2">
    <source>
        <dbReference type="ARBA" id="ARBA00005179"/>
    </source>
</evidence>
<dbReference type="InterPro" id="IPR036396">
    <property type="entry name" value="Cyt_P450_sf"/>
</dbReference>
<dbReference type="Gene3D" id="1.10.630.10">
    <property type="entry name" value="Cytochrome P450"/>
    <property type="match status" value="1"/>
</dbReference>
<gene>
    <name evidence="11" type="ORF">TRAPUB_9401</name>
</gene>
<accession>A0A1M2W2F8</accession>
<evidence type="ECO:0000256" key="9">
    <source>
        <dbReference type="PIRSR" id="PIRSR602403-1"/>
    </source>
</evidence>
<keyword evidence="6" id="KW-0560">Oxidoreductase</keyword>
<evidence type="ECO:0000256" key="4">
    <source>
        <dbReference type="ARBA" id="ARBA00022617"/>
    </source>
</evidence>
<keyword evidence="12" id="KW-1185">Reference proteome</keyword>
<feature type="transmembrane region" description="Helical" evidence="10">
    <location>
        <begin position="78"/>
        <end position="97"/>
    </location>
</feature>
<keyword evidence="10" id="KW-1133">Transmembrane helix</keyword>
<protein>
    <submittedName>
        <fullName evidence="11">Cytochrome P450 67</fullName>
    </submittedName>
</protein>
<dbReference type="OMA" id="HAAYLIT"/>
<evidence type="ECO:0000256" key="6">
    <source>
        <dbReference type="ARBA" id="ARBA00023002"/>
    </source>
</evidence>
<keyword evidence="4 9" id="KW-0349">Heme</keyword>
<dbReference type="GO" id="GO:0016705">
    <property type="term" value="F:oxidoreductase activity, acting on paired donors, with incorporation or reduction of molecular oxygen"/>
    <property type="evidence" value="ECO:0007669"/>
    <property type="project" value="InterPro"/>
</dbReference>
<dbReference type="SUPFAM" id="SSF48264">
    <property type="entry name" value="Cytochrome P450"/>
    <property type="match status" value="1"/>
</dbReference>
<keyword evidence="10" id="KW-0472">Membrane</keyword>
<keyword evidence="5 9" id="KW-0479">Metal-binding</keyword>
<evidence type="ECO:0000256" key="10">
    <source>
        <dbReference type="SAM" id="Phobius"/>
    </source>
</evidence>
<reference evidence="11 12" key="1">
    <citation type="submission" date="2016-10" db="EMBL/GenBank/DDBJ databases">
        <title>Genome sequence of the basidiomycete white-rot fungus Trametes pubescens.</title>
        <authorList>
            <person name="Makela M.R."/>
            <person name="Granchi Z."/>
            <person name="Peng M."/>
            <person name="De Vries R.P."/>
            <person name="Grigoriev I."/>
            <person name="Riley R."/>
            <person name="Hilden K."/>
        </authorList>
    </citation>
    <scope>NUCLEOTIDE SEQUENCE [LARGE SCALE GENOMIC DNA]</scope>
    <source>
        <strain evidence="11 12">FBCC735</strain>
    </source>
</reference>
<evidence type="ECO:0000256" key="8">
    <source>
        <dbReference type="ARBA" id="ARBA00023033"/>
    </source>
</evidence>
<dbReference type="PRINTS" id="PR00385">
    <property type="entry name" value="P450"/>
</dbReference>
<dbReference type="EMBL" id="MNAD01000337">
    <property type="protein sequence ID" value="OJT14044.1"/>
    <property type="molecule type" value="Genomic_DNA"/>
</dbReference>
<comment type="caution">
    <text evidence="11">The sequence shown here is derived from an EMBL/GenBank/DDBJ whole genome shotgun (WGS) entry which is preliminary data.</text>
</comment>
<keyword evidence="10" id="KW-0812">Transmembrane</keyword>
<dbReference type="InterPro" id="IPR002403">
    <property type="entry name" value="Cyt_P450_E_grp-IV"/>
</dbReference>
<sequence length="608" mass="67569">MVEVNIDDRRHNGASLIHFGEASFYCEDPWHPHPPTVRAYGRARETLAIFFCTAMFSHGLHQSAAFVALRGHMVQGDIAAAALATLYLAVAILYAVVLQPEWALITTLWHAAYLITLTFAAVWICFIVYRISPLHPLHKFPGPVLNRVTELPLAYTAARLNRHLYLCQLHDQYGPVVRTGPNSISINSKTAAYTIHKSAQCFNKTEAYDLHLKGEGLFFIKERDRHAMRRRPWNRAMSNEAIQEYTEPLFRTTQAFVDRLARDTEAKGSVDFVRCVTQWAFDTAALITFGGNGTEMSLLASDDPDELADKPRISLASFEFFSHLPWLFHILKHFPASVFRQVEEFSLKQAERRLQAEKIQFKDIFSYWVEDAEQPNLDELATDSLSAIIAATETISSMTSLVFFFILSNPHWHRALCTELRAAFPAHAPLTASPVSTDALDALPILTAVIHEAFRLGAVFAGLSRVVPPGGALIDGVLFPGGTVVSVPIYAQHLSAENFGAEPAAFNPARWLPSAESNSENLKADRGALLTFGAGPFNCVGQRLAYKQTRLVLACVFLLLDVELGDGFDKERWWAGVGNLRATVIREPLEVRARRRVASGPGVVFPSA</sequence>
<proteinExistence type="inferred from homology"/>
<dbReference type="PANTHER" id="PTHR24305:SF29">
    <property type="entry name" value="BENZOATE-PARA-HYDROXYLASE"/>
    <property type="match status" value="1"/>
</dbReference>
<evidence type="ECO:0000256" key="5">
    <source>
        <dbReference type="ARBA" id="ARBA00022723"/>
    </source>
</evidence>
<evidence type="ECO:0000313" key="12">
    <source>
        <dbReference type="Proteomes" id="UP000184267"/>
    </source>
</evidence>
<comment type="cofactor">
    <cofactor evidence="1 9">
        <name>heme</name>
        <dbReference type="ChEBI" id="CHEBI:30413"/>
    </cofactor>
</comment>
<dbReference type="PRINTS" id="PR00465">
    <property type="entry name" value="EP450IV"/>
</dbReference>
<dbReference type="GO" id="GO:0020037">
    <property type="term" value="F:heme binding"/>
    <property type="evidence" value="ECO:0007669"/>
    <property type="project" value="InterPro"/>
</dbReference>
<dbReference type="Pfam" id="PF00067">
    <property type="entry name" value="p450"/>
    <property type="match status" value="1"/>
</dbReference>
<dbReference type="PANTHER" id="PTHR24305">
    <property type="entry name" value="CYTOCHROME P450"/>
    <property type="match status" value="1"/>
</dbReference>
<dbReference type="GO" id="GO:0005506">
    <property type="term" value="F:iron ion binding"/>
    <property type="evidence" value="ECO:0007669"/>
    <property type="project" value="InterPro"/>
</dbReference>
<dbReference type="InterPro" id="IPR001128">
    <property type="entry name" value="Cyt_P450"/>
</dbReference>
<dbReference type="InterPro" id="IPR050121">
    <property type="entry name" value="Cytochrome_P450_monoxygenase"/>
</dbReference>
<dbReference type="AlphaFoldDB" id="A0A1M2W2F8"/>
<organism evidence="11 12">
    <name type="scientific">Trametes pubescens</name>
    <name type="common">White-rot fungus</name>
    <dbReference type="NCBI Taxonomy" id="154538"/>
    <lineage>
        <taxon>Eukaryota</taxon>
        <taxon>Fungi</taxon>
        <taxon>Dikarya</taxon>
        <taxon>Basidiomycota</taxon>
        <taxon>Agaricomycotina</taxon>
        <taxon>Agaricomycetes</taxon>
        <taxon>Polyporales</taxon>
        <taxon>Polyporaceae</taxon>
        <taxon>Trametes</taxon>
    </lineage>
</organism>
<feature type="transmembrane region" description="Helical" evidence="10">
    <location>
        <begin position="47"/>
        <end position="69"/>
    </location>
</feature>
<evidence type="ECO:0000256" key="7">
    <source>
        <dbReference type="ARBA" id="ARBA00023004"/>
    </source>
</evidence>
<dbReference type="Proteomes" id="UP000184267">
    <property type="component" value="Unassembled WGS sequence"/>
</dbReference>
<evidence type="ECO:0000256" key="1">
    <source>
        <dbReference type="ARBA" id="ARBA00001971"/>
    </source>
</evidence>
<keyword evidence="7 9" id="KW-0408">Iron</keyword>
<comment type="similarity">
    <text evidence="3">Belongs to the cytochrome P450 family.</text>
</comment>
<evidence type="ECO:0000256" key="3">
    <source>
        <dbReference type="ARBA" id="ARBA00010617"/>
    </source>
</evidence>
<feature type="transmembrane region" description="Helical" evidence="10">
    <location>
        <begin position="109"/>
        <end position="129"/>
    </location>
</feature>
<dbReference type="STRING" id="154538.A0A1M2W2F8"/>
<keyword evidence="8" id="KW-0503">Monooxygenase</keyword>
<evidence type="ECO:0000313" key="11">
    <source>
        <dbReference type="EMBL" id="OJT14044.1"/>
    </source>
</evidence>
<dbReference type="OrthoDB" id="6692864at2759"/>
<dbReference type="GO" id="GO:0004497">
    <property type="term" value="F:monooxygenase activity"/>
    <property type="evidence" value="ECO:0007669"/>
    <property type="project" value="UniProtKB-KW"/>
</dbReference>
<feature type="binding site" description="axial binding residue" evidence="9">
    <location>
        <position position="539"/>
    </location>
    <ligand>
        <name>heme</name>
        <dbReference type="ChEBI" id="CHEBI:30413"/>
    </ligand>
    <ligandPart>
        <name>Fe</name>
        <dbReference type="ChEBI" id="CHEBI:18248"/>
    </ligandPart>
</feature>